<keyword evidence="2" id="KW-0812">Transmembrane</keyword>
<keyword evidence="2" id="KW-1133">Transmembrane helix</keyword>
<evidence type="ECO:0000313" key="3">
    <source>
        <dbReference type="EMBL" id="JAE35368.1"/>
    </source>
</evidence>
<dbReference type="PROSITE" id="PS50082">
    <property type="entry name" value="WD_REPEATS_2"/>
    <property type="match status" value="1"/>
</dbReference>
<feature type="repeat" description="WD" evidence="1">
    <location>
        <begin position="1"/>
        <end position="16"/>
    </location>
</feature>
<sequence length="69" mass="7945">MRLYSASMDKTIRVWNTCSHPFRLIVKIYSIDVEVYVASSDHKFQLMFNIFIVLCQLSLDAILISVTCG</sequence>
<proteinExistence type="predicted"/>
<feature type="transmembrane region" description="Helical" evidence="2">
    <location>
        <begin position="46"/>
        <end position="66"/>
    </location>
</feature>
<keyword evidence="1" id="KW-0853">WD repeat</keyword>
<dbReference type="EMBL" id="GBRH01162528">
    <property type="protein sequence ID" value="JAE35368.1"/>
    <property type="molecule type" value="Transcribed_RNA"/>
</dbReference>
<evidence type="ECO:0000256" key="1">
    <source>
        <dbReference type="PROSITE-ProRule" id="PRU00221"/>
    </source>
</evidence>
<keyword evidence="2" id="KW-0472">Membrane</keyword>
<dbReference type="InterPro" id="IPR001680">
    <property type="entry name" value="WD40_rpt"/>
</dbReference>
<organism evidence="3">
    <name type="scientific">Arundo donax</name>
    <name type="common">Giant reed</name>
    <name type="synonym">Donax arundinaceus</name>
    <dbReference type="NCBI Taxonomy" id="35708"/>
    <lineage>
        <taxon>Eukaryota</taxon>
        <taxon>Viridiplantae</taxon>
        <taxon>Streptophyta</taxon>
        <taxon>Embryophyta</taxon>
        <taxon>Tracheophyta</taxon>
        <taxon>Spermatophyta</taxon>
        <taxon>Magnoliopsida</taxon>
        <taxon>Liliopsida</taxon>
        <taxon>Poales</taxon>
        <taxon>Poaceae</taxon>
        <taxon>PACMAD clade</taxon>
        <taxon>Arundinoideae</taxon>
        <taxon>Arundineae</taxon>
        <taxon>Arundo</taxon>
    </lineage>
</organism>
<accession>A0A0A9HR13</accession>
<reference evidence="3" key="1">
    <citation type="submission" date="2014-09" db="EMBL/GenBank/DDBJ databases">
        <authorList>
            <person name="Magalhaes I.L.F."/>
            <person name="Oliveira U."/>
            <person name="Santos F.R."/>
            <person name="Vidigal T.H.D.A."/>
            <person name="Brescovit A.D."/>
            <person name="Santos A.J."/>
        </authorList>
    </citation>
    <scope>NUCLEOTIDE SEQUENCE</scope>
    <source>
        <tissue evidence="3">Shoot tissue taken approximately 20 cm above the soil surface</tissue>
    </source>
</reference>
<name>A0A0A9HR13_ARUDO</name>
<protein>
    <submittedName>
        <fullName evidence="3">Uncharacterized protein</fullName>
    </submittedName>
</protein>
<reference evidence="3" key="2">
    <citation type="journal article" date="2015" name="Data Brief">
        <title>Shoot transcriptome of the giant reed, Arundo donax.</title>
        <authorList>
            <person name="Barrero R.A."/>
            <person name="Guerrero F.D."/>
            <person name="Moolhuijzen P."/>
            <person name="Goolsby J.A."/>
            <person name="Tidwell J."/>
            <person name="Bellgard S.E."/>
            <person name="Bellgard M.I."/>
        </authorList>
    </citation>
    <scope>NUCLEOTIDE SEQUENCE</scope>
    <source>
        <tissue evidence="3">Shoot tissue taken approximately 20 cm above the soil surface</tissue>
    </source>
</reference>
<evidence type="ECO:0000256" key="2">
    <source>
        <dbReference type="SAM" id="Phobius"/>
    </source>
</evidence>
<dbReference type="AlphaFoldDB" id="A0A0A9HR13"/>